<dbReference type="Proteomes" id="UP000885847">
    <property type="component" value="Unassembled WGS sequence"/>
</dbReference>
<dbReference type="EMBL" id="DQWE01000298">
    <property type="protein sequence ID" value="HDI83380.1"/>
    <property type="molecule type" value="Genomic_DNA"/>
</dbReference>
<protein>
    <recommendedName>
        <fullName evidence="1">YvlB/LiaX N-terminal domain-containing protein</fullName>
    </recommendedName>
</protein>
<feature type="domain" description="YvlB/LiaX N-terminal" evidence="1">
    <location>
        <begin position="2"/>
        <end position="28"/>
    </location>
</feature>
<sequence>MDERLKVLRMLEEGKITAEDAERLLRAIHGLKSYSAKENLDTVEIHLKAANVRIFQKGDKLHADYEGYFHVDKREGLTVVKFSGDGEITIPEKSMLDLYIKAGNVVMNIRQDFRIYNKMGNAEITIEKPVNAEIKNRLGNVEITYECEPSAEFEVNNNLGNVDIPEFKKGDKKV</sequence>
<comment type="caution">
    <text evidence="2">The sequence shown here is derived from an EMBL/GenBank/DDBJ whole genome shotgun (WGS) entry which is preliminary data.</text>
</comment>
<dbReference type="AlphaFoldDB" id="A0A7C0ZA94"/>
<evidence type="ECO:0000313" key="2">
    <source>
        <dbReference type="EMBL" id="HDI83380.1"/>
    </source>
</evidence>
<accession>A0A7C0ZA94</accession>
<dbReference type="InterPro" id="IPR053959">
    <property type="entry name" value="YvlB/LiaX_N"/>
</dbReference>
<evidence type="ECO:0000259" key="1">
    <source>
        <dbReference type="Pfam" id="PF22746"/>
    </source>
</evidence>
<organism evidence="2">
    <name type="scientific">candidate division WOR-3 bacterium</name>
    <dbReference type="NCBI Taxonomy" id="2052148"/>
    <lineage>
        <taxon>Bacteria</taxon>
        <taxon>Bacteria division WOR-3</taxon>
    </lineage>
</organism>
<dbReference type="Pfam" id="PF22746">
    <property type="entry name" value="SHOCT-like_DUF2089-C"/>
    <property type="match status" value="1"/>
</dbReference>
<gene>
    <name evidence="2" type="ORF">ENF18_06270</name>
</gene>
<reference evidence="2" key="1">
    <citation type="journal article" date="2020" name="mSystems">
        <title>Genome- and Community-Level Interaction Insights into Carbon Utilization and Element Cycling Functions of Hydrothermarchaeota in Hydrothermal Sediment.</title>
        <authorList>
            <person name="Zhou Z."/>
            <person name="Liu Y."/>
            <person name="Xu W."/>
            <person name="Pan J."/>
            <person name="Luo Z.H."/>
            <person name="Li M."/>
        </authorList>
    </citation>
    <scope>NUCLEOTIDE SEQUENCE [LARGE SCALE GENOMIC DNA]</scope>
    <source>
        <strain evidence="2">HyVt-102</strain>
    </source>
</reference>
<feature type="non-terminal residue" evidence="2">
    <location>
        <position position="174"/>
    </location>
</feature>
<name>A0A7C0ZA94_UNCW3</name>
<proteinExistence type="predicted"/>